<sequence length="383" mass="43719">MISQPGPKFERKILLMQMGGLLPATVEGDQEFRQGKYALLGTFSIQLQTGISPSKITFPLVDDDGECTFSDRLYSSRDFLTTMFWQISMDSTMASPVLSRTPAAGSIPVVMDFAQRCITPTCQAALKEVASKVRQRFAGDDLEKKEEAELRRLNIDARRQEVELSRLQIQRLRHGLNEMGFDDEAILRKLKIEKLRGETGHQRRALEETIELRRQKLKLLQDAQREKSQLRRLKIERLATVKEKTAFRELRTKVMQRRLRDYDERAVSRKQADKALQRYRRRKLDCLDRQAKLWAGDNFPGYHNASPTPKARKRDDRHPYATSWGFDALKGETVVGESSLAIPTTMGQPSSRRSTPKKLDASEPSSKSPRKGKTGQPTPPDST</sequence>
<name>A0A8H3V465_VENIN</name>
<feature type="coiled-coil region" evidence="1">
    <location>
        <begin position="143"/>
        <end position="170"/>
    </location>
</feature>
<gene>
    <name evidence="3" type="ORF">EG328_011423</name>
</gene>
<proteinExistence type="predicted"/>
<accession>A0A8H3V465</accession>
<feature type="region of interest" description="Disordered" evidence="2">
    <location>
        <begin position="337"/>
        <end position="383"/>
    </location>
</feature>
<organism evidence="3 4">
    <name type="scientific">Venturia inaequalis</name>
    <name type="common">Apple scab fungus</name>
    <dbReference type="NCBI Taxonomy" id="5025"/>
    <lineage>
        <taxon>Eukaryota</taxon>
        <taxon>Fungi</taxon>
        <taxon>Dikarya</taxon>
        <taxon>Ascomycota</taxon>
        <taxon>Pezizomycotina</taxon>
        <taxon>Dothideomycetes</taxon>
        <taxon>Pleosporomycetidae</taxon>
        <taxon>Venturiales</taxon>
        <taxon>Venturiaceae</taxon>
        <taxon>Venturia</taxon>
    </lineage>
</organism>
<evidence type="ECO:0000313" key="3">
    <source>
        <dbReference type="EMBL" id="KAE9981725.1"/>
    </source>
</evidence>
<evidence type="ECO:0000256" key="2">
    <source>
        <dbReference type="SAM" id="MobiDB-lite"/>
    </source>
</evidence>
<feature type="coiled-coil region" evidence="1">
    <location>
        <begin position="203"/>
        <end position="236"/>
    </location>
</feature>
<dbReference type="Proteomes" id="UP000447873">
    <property type="component" value="Unassembled WGS sequence"/>
</dbReference>
<reference evidence="3 4" key="1">
    <citation type="submission" date="2018-12" db="EMBL/GenBank/DDBJ databases">
        <title>Venturia inaequalis Genome Resource.</title>
        <authorList>
            <person name="Lichtner F.J."/>
        </authorList>
    </citation>
    <scope>NUCLEOTIDE SEQUENCE [LARGE SCALE GENOMIC DNA]</scope>
    <source>
        <strain evidence="3 4">120213</strain>
    </source>
</reference>
<feature type="compositionally biased region" description="Polar residues" evidence="2">
    <location>
        <begin position="341"/>
        <end position="353"/>
    </location>
</feature>
<feature type="region of interest" description="Disordered" evidence="2">
    <location>
        <begin position="296"/>
        <end position="318"/>
    </location>
</feature>
<dbReference type="AlphaFoldDB" id="A0A8H3V465"/>
<evidence type="ECO:0000313" key="4">
    <source>
        <dbReference type="Proteomes" id="UP000447873"/>
    </source>
</evidence>
<keyword evidence="1" id="KW-0175">Coiled coil</keyword>
<comment type="caution">
    <text evidence="3">The sequence shown here is derived from an EMBL/GenBank/DDBJ whole genome shotgun (WGS) entry which is preliminary data.</text>
</comment>
<dbReference type="EMBL" id="WNWS01000085">
    <property type="protein sequence ID" value="KAE9981725.1"/>
    <property type="molecule type" value="Genomic_DNA"/>
</dbReference>
<protein>
    <submittedName>
        <fullName evidence="3">Uncharacterized protein</fullName>
    </submittedName>
</protein>
<evidence type="ECO:0000256" key="1">
    <source>
        <dbReference type="SAM" id="Coils"/>
    </source>
</evidence>